<sequence length="161" mass="17455">MLSTCSRQMQQHTQPILRGLHVSNRCSSTPLHRCPSPSDRHSPLRAMTSSCIGATQRRPNAIASRPRFLGAMPCSTGSEQVCFGVDRMACGLTQVVAISKPRTFTLEPGGREGDEAVRDLSNDSLHIDASDPLLGPVSAGGHFESHVLRPILKLNTIVMRN</sequence>
<protein>
    <submittedName>
        <fullName evidence="1">Uncharacterized protein</fullName>
    </submittedName>
</protein>
<feature type="non-terminal residue" evidence="1">
    <location>
        <position position="161"/>
    </location>
</feature>
<proteinExistence type="predicted"/>
<organism evidence="1 2">
    <name type="scientific">Ampelomyces quisqualis</name>
    <name type="common">Powdery mildew agent</name>
    <dbReference type="NCBI Taxonomy" id="50730"/>
    <lineage>
        <taxon>Eukaryota</taxon>
        <taxon>Fungi</taxon>
        <taxon>Dikarya</taxon>
        <taxon>Ascomycota</taxon>
        <taxon>Pezizomycotina</taxon>
        <taxon>Dothideomycetes</taxon>
        <taxon>Pleosporomycetidae</taxon>
        <taxon>Pleosporales</taxon>
        <taxon>Pleosporineae</taxon>
        <taxon>Phaeosphaeriaceae</taxon>
        <taxon>Ampelomyces</taxon>
    </lineage>
</organism>
<accession>A0A6A5R3K6</accession>
<dbReference type="AlphaFoldDB" id="A0A6A5R3K6"/>
<gene>
    <name evidence="1" type="ORF">BDU57DRAFT_510162</name>
</gene>
<dbReference type="Proteomes" id="UP000800096">
    <property type="component" value="Unassembled WGS sequence"/>
</dbReference>
<reference evidence="1" key="1">
    <citation type="journal article" date="2020" name="Stud. Mycol.">
        <title>101 Dothideomycetes genomes: a test case for predicting lifestyles and emergence of pathogens.</title>
        <authorList>
            <person name="Haridas S."/>
            <person name="Albert R."/>
            <person name="Binder M."/>
            <person name="Bloem J."/>
            <person name="Labutti K."/>
            <person name="Salamov A."/>
            <person name="Andreopoulos B."/>
            <person name="Baker S."/>
            <person name="Barry K."/>
            <person name="Bills G."/>
            <person name="Bluhm B."/>
            <person name="Cannon C."/>
            <person name="Castanera R."/>
            <person name="Culley D."/>
            <person name="Daum C."/>
            <person name="Ezra D."/>
            <person name="Gonzalez J."/>
            <person name="Henrissat B."/>
            <person name="Kuo A."/>
            <person name="Liang C."/>
            <person name="Lipzen A."/>
            <person name="Lutzoni F."/>
            <person name="Magnuson J."/>
            <person name="Mondo S."/>
            <person name="Nolan M."/>
            <person name="Ohm R."/>
            <person name="Pangilinan J."/>
            <person name="Park H.-J."/>
            <person name="Ramirez L."/>
            <person name="Alfaro M."/>
            <person name="Sun H."/>
            <person name="Tritt A."/>
            <person name="Yoshinaga Y."/>
            <person name="Zwiers L.-H."/>
            <person name="Turgeon B."/>
            <person name="Goodwin S."/>
            <person name="Spatafora J."/>
            <person name="Crous P."/>
            <person name="Grigoriev I."/>
        </authorList>
    </citation>
    <scope>NUCLEOTIDE SEQUENCE</scope>
    <source>
        <strain evidence="1">HMLAC05119</strain>
    </source>
</reference>
<evidence type="ECO:0000313" key="1">
    <source>
        <dbReference type="EMBL" id="KAF1921386.1"/>
    </source>
</evidence>
<name>A0A6A5R3K6_AMPQU</name>
<dbReference type="EMBL" id="ML979132">
    <property type="protein sequence ID" value="KAF1921386.1"/>
    <property type="molecule type" value="Genomic_DNA"/>
</dbReference>
<evidence type="ECO:0000313" key="2">
    <source>
        <dbReference type="Proteomes" id="UP000800096"/>
    </source>
</evidence>
<keyword evidence="2" id="KW-1185">Reference proteome</keyword>